<dbReference type="AlphaFoldDB" id="A0A350P8A0"/>
<evidence type="ECO:0000313" key="1">
    <source>
        <dbReference type="EMBL" id="HAW77517.1"/>
    </source>
</evidence>
<gene>
    <name evidence="1" type="ORF">DCW74_17520</name>
</gene>
<accession>A0A350P8A0</accession>
<comment type="caution">
    <text evidence="1">The sequence shown here is derived from an EMBL/GenBank/DDBJ whole genome shotgun (WGS) entry which is preliminary data.</text>
</comment>
<dbReference type="Proteomes" id="UP000263517">
    <property type="component" value="Unassembled WGS sequence"/>
</dbReference>
<protein>
    <submittedName>
        <fullName evidence="1">Uncharacterized protein</fullName>
    </submittedName>
</protein>
<reference evidence="1 2" key="1">
    <citation type="journal article" date="2018" name="Nat. Biotechnol.">
        <title>A standardized bacterial taxonomy based on genome phylogeny substantially revises the tree of life.</title>
        <authorList>
            <person name="Parks D.H."/>
            <person name="Chuvochina M."/>
            <person name="Waite D.W."/>
            <person name="Rinke C."/>
            <person name="Skarshewski A."/>
            <person name="Chaumeil P.A."/>
            <person name="Hugenholtz P."/>
        </authorList>
    </citation>
    <scope>NUCLEOTIDE SEQUENCE [LARGE SCALE GENOMIC DNA]</scope>
    <source>
        <strain evidence="1">UBA11978</strain>
    </source>
</reference>
<dbReference type="EMBL" id="DNAN01000610">
    <property type="protein sequence ID" value="HAW77517.1"/>
    <property type="molecule type" value="Genomic_DNA"/>
</dbReference>
<name>A0A350P8A0_9ALTE</name>
<sequence length="73" mass="8225">MRDLCLTDEAGKALDFFISDDLNKHCADAGVDADWVRKSALEMAKHSKIQRQYLLKGILKKLKGSRWGSSKKS</sequence>
<proteinExistence type="predicted"/>
<evidence type="ECO:0000313" key="2">
    <source>
        <dbReference type="Proteomes" id="UP000263517"/>
    </source>
</evidence>
<organism evidence="1 2">
    <name type="scientific">Alteromonas australica</name>
    <dbReference type="NCBI Taxonomy" id="589873"/>
    <lineage>
        <taxon>Bacteria</taxon>
        <taxon>Pseudomonadati</taxon>
        <taxon>Pseudomonadota</taxon>
        <taxon>Gammaproteobacteria</taxon>
        <taxon>Alteromonadales</taxon>
        <taxon>Alteromonadaceae</taxon>
        <taxon>Alteromonas/Salinimonas group</taxon>
        <taxon>Alteromonas</taxon>
    </lineage>
</organism>